<dbReference type="PANTHER" id="PTHR31469:SF8">
    <property type="entry name" value="OS07G0641000 PROTEIN"/>
    <property type="match status" value="1"/>
</dbReference>
<sequence>MPSRMCINPTHNKKGILYQSGNPNTDGMYNYSTPVTLFDKNSYPDYALCACLYIFALISDLDLISSKIPVISDNSKAWSHILSTNSKLRRKGVIHVNGVSRSDLNENNHYSNVLLINRTASPLAWSMECKDRTNHSSVLLPHDFLPMMAVKRLRNVTDKVVVLQMCYLTCKIANNYLIIQCKLCNRYELACSSNFTIIFDSVVENNYHLFIVERLILASAETYVKTYKEDEDDLSLINDPKNNNKNCQIPVYTMDNEGIDR</sequence>
<reference evidence="1 2" key="1">
    <citation type="submission" date="2020-08" db="EMBL/GenBank/DDBJ databases">
        <title>Plant Genome Project.</title>
        <authorList>
            <person name="Zhang R.-G."/>
        </authorList>
    </citation>
    <scope>NUCLEOTIDE SEQUENCE [LARGE SCALE GENOMIC DNA]</scope>
    <source>
        <tissue evidence="1">Rhizome</tissue>
    </source>
</reference>
<dbReference type="PANTHER" id="PTHR31469">
    <property type="entry name" value="OS07G0633600 PROTEIN"/>
    <property type="match status" value="1"/>
</dbReference>
<proteinExistence type="predicted"/>
<accession>A0A8J5HFY9</accession>
<comment type="caution">
    <text evidence="1">The sequence shown here is derived from an EMBL/GenBank/DDBJ whole genome shotgun (WGS) entry which is preliminary data.</text>
</comment>
<dbReference type="AlphaFoldDB" id="A0A8J5HFY9"/>
<evidence type="ECO:0000313" key="2">
    <source>
        <dbReference type="Proteomes" id="UP000734854"/>
    </source>
</evidence>
<gene>
    <name evidence="1" type="ORF">ZIOFF_013542</name>
</gene>
<protein>
    <submittedName>
        <fullName evidence="1">Uncharacterized protein</fullName>
    </submittedName>
</protein>
<organism evidence="1 2">
    <name type="scientific">Zingiber officinale</name>
    <name type="common">Ginger</name>
    <name type="synonym">Amomum zingiber</name>
    <dbReference type="NCBI Taxonomy" id="94328"/>
    <lineage>
        <taxon>Eukaryota</taxon>
        <taxon>Viridiplantae</taxon>
        <taxon>Streptophyta</taxon>
        <taxon>Embryophyta</taxon>
        <taxon>Tracheophyta</taxon>
        <taxon>Spermatophyta</taxon>
        <taxon>Magnoliopsida</taxon>
        <taxon>Liliopsida</taxon>
        <taxon>Zingiberales</taxon>
        <taxon>Zingiberaceae</taxon>
        <taxon>Zingiber</taxon>
    </lineage>
</organism>
<dbReference type="EMBL" id="JACMSC010000004">
    <property type="protein sequence ID" value="KAG6523676.1"/>
    <property type="molecule type" value="Genomic_DNA"/>
</dbReference>
<keyword evidence="2" id="KW-1185">Reference proteome</keyword>
<evidence type="ECO:0000313" key="1">
    <source>
        <dbReference type="EMBL" id="KAG6523676.1"/>
    </source>
</evidence>
<dbReference type="Proteomes" id="UP000734854">
    <property type="component" value="Unassembled WGS sequence"/>
</dbReference>
<dbReference type="GO" id="GO:0005794">
    <property type="term" value="C:Golgi apparatus"/>
    <property type="evidence" value="ECO:0007669"/>
    <property type="project" value="TreeGrafter"/>
</dbReference>
<name>A0A8J5HFY9_ZINOF</name>